<comment type="caution">
    <text evidence="2">The sequence shown here is derived from an EMBL/GenBank/DDBJ whole genome shotgun (WGS) entry which is preliminary data.</text>
</comment>
<protein>
    <submittedName>
        <fullName evidence="2">Uncharacterized protein</fullName>
    </submittedName>
</protein>
<sequence length="214" mass="23687">MSSHLGRLVVNRCSGDEPLMVGGEAAGPLQGFWSWAYSDLADNTTRGVFAEYLVATALNATDGTRRGWDSVDVRTPEKWWVEVKSSAYLQTWGQDKLWRISFSIAPSMGWDAEGNKQSTEKRRHADAYVFCVLHHQDKPTLDPLDLGQWTFYVLPTRVLDEQRPQQQRIALSSLLKLGPAQTDYPGLATAVASAVEEHRRGPGKPQEDSAAGSA</sequence>
<organism evidence="2 3">
    <name type="scientific">Nocardiopsis metallicus</name>
    <dbReference type="NCBI Taxonomy" id="179819"/>
    <lineage>
        <taxon>Bacteria</taxon>
        <taxon>Bacillati</taxon>
        <taxon>Actinomycetota</taxon>
        <taxon>Actinomycetes</taxon>
        <taxon>Streptosporangiales</taxon>
        <taxon>Nocardiopsidaceae</taxon>
        <taxon>Nocardiopsis</taxon>
    </lineage>
</organism>
<evidence type="ECO:0000313" key="3">
    <source>
        <dbReference type="Proteomes" id="UP000579647"/>
    </source>
</evidence>
<reference evidence="2 3" key="1">
    <citation type="submission" date="2020-08" db="EMBL/GenBank/DDBJ databases">
        <title>Sequencing the genomes of 1000 actinobacteria strains.</title>
        <authorList>
            <person name="Klenk H.-P."/>
        </authorList>
    </citation>
    <scope>NUCLEOTIDE SEQUENCE [LARGE SCALE GENOMIC DNA]</scope>
    <source>
        <strain evidence="2 3">DSM 44598</strain>
    </source>
</reference>
<keyword evidence="3" id="KW-1185">Reference proteome</keyword>
<dbReference type="Proteomes" id="UP000579647">
    <property type="component" value="Unassembled WGS sequence"/>
</dbReference>
<dbReference type="EMBL" id="JACHDO010000001">
    <property type="protein sequence ID" value="MBB5488871.1"/>
    <property type="molecule type" value="Genomic_DNA"/>
</dbReference>
<dbReference type="AlphaFoldDB" id="A0A840W711"/>
<evidence type="ECO:0000313" key="2">
    <source>
        <dbReference type="EMBL" id="MBB5488871.1"/>
    </source>
</evidence>
<proteinExistence type="predicted"/>
<accession>A0A840W711</accession>
<gene>
    <name evidence="2" type="ORF">HNR07_000008</name>
</gene>
<feature type="region of interest" description="Disordered" evidence="1">
    <location>
        <begin position="193"/>
        <end position="214"/>
    </location>
</feature>
<evidence type="ECO:0000256" key="1">
    <source>
        <dbReference type="SAM" id="MobiDB-lite"/>
    </source>
</evidence>
<name>A0A840W711_9ACTN</name>
<dbReference type="RefSeq" id="WP_184360194.1">
    <property type="nucleotide sequence ID" value="NZ_BAAAKM010000028.1"/>
</dbReference>